<dbReference type="RefSeq" id="WP_160672691.1">
    <property type="nucleotide sequence ID" value="NZ_WTYN01000001.1"/>
</dbReference>
<name>A0A844YGR0_9SPHN</name>
<comment type="caution">
    <text evidence="1">The sequence shown here is derived from an EMBL/GenBank/DDBJ whole genome shotgun (WGS) entry which is preliminary data.</text>
</comment>
<reference evidence="1 2" key="1">
    <citation type="submission" date="2019-12" db="EMBL/GenBank/DDBJ databases">
        <title>Genomic-based taxomic classification of the family Erythrobacteraceae.</title>
        <authorList>
            <person name="Xu L."/>
        </authorList>
    </citation>
    <scope>NUCLEOTIDE SEQUENCE [LARGE SCALE GENOMIC DNA]</scope>
    <source>
        <strain evidence="1 2">MCCC 1A09965</strain>
    </source>
</reference>
<sequence length="133" mass="14664">MGIWNKRPDAPEPDGGHTNRLREIAAEKVEAAERFSSAIAAAGEAMNDLFDADRAFLAAYRERYGSEAHSASRLMHQFRGTLLGELELSAPDLLRHLNQPRQSRAKAQTIATLIARQVDNDLSSLPAEKEPAQ</sequence>
<dbReference type="AlphaFoldDB" id="A0A844YGR0"/>
<accession>A0A844YGR0</accession>
<proteinExistence type="predicted"/>
<dbReference type="Proteomes" id="UP000445582">
    <property type="component" value="Unassembled WGS sequence"/>
</dbReference>
<organism evidence="1 2">
    <name type="scientific">Qipengyuania oceanensis</name>
    <dbReference type="NCBI Taxonomy" id="1463597"/>
    <lineage>
        <taxon>Bacteria</taxon>
        <taxon>Pseudomonadati</taxon>
        <taxon>Pseudomonadota</taxon>
        <taxon>Alphaproteobacteria</taxon>
        <taxon>Sphingomonadales</taxon>
        <taxon>Erythrobacteraceae</taxon>
        <taxon>Qipengyuania</taxon>
    </lineage>
</organism>
<dbReference type="EMBL" id="WTYN01000001">
    <property type="protein sequence ID" value="MXO62519.1"/>
    <property type="molecule type" value="Genomic_DNA"/>
</dbReference>
<evidence type="ECO:0000313" key="1">
    <source>
        <dbReference type="EMBL" id="MXO62519.1"/>
    </source>
</evidence>
<dbReference type="OrthoDB" id="7605296at2"/>
<keyword evidence="2" id="KW-1185">Reference proteome</keyword>
<gene>
    <name evidence="1" type="ORF">GRI48_05790</name>
</gene>
<protein>
    <submittedName>
        <fullName evidence="1">Uncharacterized protein</fullName>
    </submittedName>
</protein>
<evidence type="ECO:0000313" key="2">
    <source>
        <dbReference type="Proteomes" id="UP000445582"/>
    </source>
</evidence>